<comment type="function">
    <text evidence="8">Involved in the cellular defense against the biological effects of O6-methylguanine (O6-MeG) and O4-methylthymine (O4-MeT) in DNA. Repairs the methylated nucleobase in DNA by stoichiometrically transferring the methyl group to a cysteine residue in the enzyme. This is a suicide reaction: the enzyme is irreversibly inactivated.</text>
</comment>
<evidence type="ECO:0000256" key="7">
    <source>
        <dbReference type="ARBA" id="ARBA00049348"/>
    </source>
</evidence>
<dbReference type="InterPro" id="IPR023546">
    <property type="entry name" value="MGMT"/>
</dbReference>
<comment type="catalytic activity">
    <reaction evidence="1 8">
        <text>a 4-O-methyl-thymidine in DNA + L-cysteinyl-[protein] = a thymidine in DNA + S-methyl-L-cysteinyl-[protein]</text>
        <dbReference type="Rhea" id="RHEA:53428"/>
        <dbReference type="Rhea" id="RHEA-COMP:10131"/>
        <dbReference type="Rhea" id="RHEA-COMP:10132"/>
        <dbReference type="Rhea" id="RHEA-COMP:13555"/>
        <dbReference type="Rhea" id="RHEA-COMP:13556"/>
        <dbReference type="ChEBI" id="CHEBI:29950"/>
        <dbReference type="ChEBI" id="CHEBI:82612"/>
        <dbReference type="ChEBI" id="CHEBI:137386"/>
        <dbReference type="ChEBI" id="CHEBI:137387"/>
        <dbReference type="EC" id="2.1.1.63"/>
    </reaction>
</comment>
<comment type="similarity">
    <text evidence="8">Belongs to the MGMT family.</text>
</comment>
<keyword evidence="12" id="KW-1185">Reference proteome</keyword>
<dbReference type="SUPFAM" id="SSF53155">
    <property type="entry name" value="Methylated DNA-protein cysteine methyltransferase domain"/>
    <property type="match status" value="1"/>
</dbReference>
<dbReference type="NCBIfam" id="TIGR00589">
    <property type="entry name" value="ogt"/>
    <property type="match status" value="1"/>
</dbReference>
<feature type="active site" description="Nucleophile; methyl group acceptor" evidence="8">
    <location>
        <position position="139"/>
    </location>
</feature>
<dbReference type="PANTHER" id="PTHR10815:SF5">
    <property type="entry name" value="METHYLATED-DNA--PROTEIN-CYSTEINE METHYLTRANSFERASE"/>
    <property type="match status" value="1"/>
</dbReference>
<dbReference type="Gene3D" id="1.10.10.10">
    <property type="entry name" value="Winged helix-like DNA-binding domain superfamily/Winged helix DNA-binding domain"/>
    <property type="match status" value="1"/>
</dbReference>
<proteinExistence type="inferred from homology"/>
<feature type="domain" description="Methylated-DNA-[protein]-cysteine S-methyltransferase DNA binding" evidence="9">
    <location>
        <begin position="88"/>
        <end position="167"/>
    </location>
</feature>
<dbReference type="HAMAP" id="MF_00772">
    <property type="entry name" value="OGT"/>
    <property type="match status" value="1"/>
</dbReference>
<dbReference type="Pfam" id="PF01035">
    <property type="entry name" value="DNA_binding_1"/>
    <property type="match status" value="1"/>
</dbReference>
<reference evidence="11 12" key="1">
    <citation type="submission" date="2020-08" db="EMBL/GenBank/DDBJ databases">
        <title>A Genomic Blueprint of the Chicken Gut Microbiome.</title>
        <authorList>
            <person name="Gilroy R."/>
            <person name="Ravi A."/>
            <person name="Getino M."/>
            <person name="Pursley I."/>
            <person name="Horton D.L."/>
            <person name="Alikhan N.-F."/>
            <person name="Baker D."/>
            <person name="Gharbi K."/>
            <person name="Hall N."/>
            <person name="Watson M."/>
            <person name="Adriaenssens E.M."/>
            <person name="Foster-Nyarko E."/>
            <person name="Jarju S."/>
            <person name="Secka A."/>
            <person name="Antonio M."/>
            <person name="Oren A."/>
            <person name="Chaudhuri R."/>
            <person name="La Ragione R.M."/>
            <person name="Hildebrand F."/>
            <person name="Pallen M.J."/>
        </authorList>
    </citation>
    <scope>NUCLEOTIDE SEQUENCE [LARGE SCALE GENOMIC DNA]</scope>
    <source>
        <strain evidence="11 12">Sa1YUN3</strain>
    </source>
</reference>
<comment type="catalytic activity">
    <reaction evidence="7 8">
        <text>a 6-O-methyl-2'-deoxyguanosine in DNA + L-cysteinyl-[protein] = S-methyl-L-cysteinyl-[protein] + a 2'-deoxyguanosine in DNA</text>
        <dbReference type="Rhea" id="RHEA:24000"/>
        <dbReference type="Rhea" id="RHEA-COMP:10131"/>
        <dbReference type="Rhea" id="RHEA-COMP:10132"/>
        <dbReference type="Rhea" id="RHEA-COMP:11367"/>
        <dbReference type="Rhea" id="RHEA-COMP:11368"/>
        <dbReference type="ChEBI" id="CHEBI:29950"/>
        <dbReference type="ChEBI" id="CHEBI:82612"/>
        <dbReference type="ChEBI" id="CHEBI:85445"/>
        <dbReference type="ChEBI" id="CHEBI:85448"/>
        <dbReference type="EC" id="2.1.1.63"/>
    </reaction>
</comment>
<dbReference type="PROSITE" id="PS00374">
    <property type="entry name" value="MGMT"/>
    <property type="match status" value="1"/>
</dbReference>
<dbReference type="InterPro" id="IPR036217">
    <property type="entry name" value="MethylDNA_cys_MeTrfase_DNAb"/>
</dbReference>
<evidence type="ECO:0000256" key="4">
    <source>
        <dbReference type="ARBA" id="ARBA00022679"/>
    </source>
</evidence>
<dbReference type="InterPro" id="IPR001497">
    <property type="entry name" value="MethylDNA_cys_MeTrfase_AS"/>
</dbReference>
<dbReference type="InterPro" id="IPR014048">
    <property type="entry name" value="MethylDNA_cys_MeTrfase_DNA-bd"/>
</dbReference>
<evidence type="ECO:0000259" key="9">
    <source>
        <dbReference type="Pfam" id="PF01035"/>
    </source>
</evidence>
<keyword evidence="6 8" id="KW-0234">DNA repair</keyword>
<organism evidence="11 12">
    <name type="scientific">Phocaeicola faecium</name>
    <dbReference type="NCBI Taxonomy" id="2762213"/>
    <lineage>
        <taxon>Bacteria</taxon>
        <taxon>Pseudomonadati</taxon>
        <taxon>Bacteroidota</taxon>
        <taxon>Bacteroidia</taxon>
        <taxon>Bacteroidales</taxon>
        <taxon>Bacteroidaceae</taxon>
        <taxon>Phocaeicola</taxon>
    </lineage>
</organism>
<dbReference type="Gene3D" id="3.30.160.70">
    <property type="entry name" value="Methylated DNA-protein cysteine methyltransferase domain"/>
    <property type="match status" value="1"/>
</dbReference>
<protein>
    <recommendedName>
        <fullName evidence="8">Methylated-DNA--protein-cysteine methyltransferase</fullName>
        <ecNumber evidence="8">2.1.1.63</ecNumber>
    </recommendedName>
    <alternativeName>
        <fullName evidence="8">6-O-methylguanine-DNA methyltransferase</fullName>
        <shortName evidence="8">MGMT</shortName>
    </alternativeName>
    <alternativeName>
        <fullName evidence="8">O-6-methylguanine-DNA-alkyltransferase</fullName>
    </alternativeName>
</protein>
<keyword evidence="2 8" id="KW-0963">Cytoplasm</keyword>
<sequence length="178" mass="19900">MKTIFLQTYHSPCGEILLGSCDGRLCLCDWMTDAGRREAVDKRLRHLLDAAFEPGSSDVTRQASEELDAYFAHRRTAFNVPLLFAGTDFQKRVWSELLTIPYGETVSYAELAQRVGNPKAVRAVASANRMNALSIFVPCHRVIGSNHQLTGYAGGLQAKAYLLNLEQENMNLFNPYKV</sequence>
<evidence type="ECO:0000256" key="3">
    <source>
        <dbReference type="ARBA" id="ARBA00022603"/>
    </source>
</evidence>
<dbReference type="RefSeq" id="WP_191710124.1">
    <property type="nucleotide sequence ID" value="NZ_JACSPQ010000006.1"/>
</dbReference>
<evidence type="ECO:0000313" key="11">
    <source>
        <dbReference type="EMBL" id="MBD8002112.1"/>
    </source>
</evidence>
<dbReference type="EMBL" id="JACSPQ010000006">
    <property type="protein sequence ID" value="MBD8002112.1"/>
    <property type="molecule type" value="Genomic_DNA"/>
</dbReference>
<evidence type="ECO:0000256" key="2">
    <source>
        <dbReference type="ARBA" id="ARBA00022490"/>
    </source>
</evidence>
<evidence type="ECO:0000313" key="12">
    <source>
        <dbReference type="Proteomes" id="UP000616346"/>
    </source>
</evidence>
<dbReference type="PANTHER" id="PTHR10815">
    <property type="entry name" value="METHYLATED-DNA--PROTEIN-CYSTEINE METHYLTRANSFERASE"/>
    <property type="match status" value="1"/>
</dbReference>
<accession>A0ABR8VBJ2</accession>
<dbReference type="SUPFAM" id="SSF46767">
    <property type="entry name" value="Methylated DNA-protein cysteine methyltransferase, C-terminal domain"/>
    <property type="match status" value="1"/>
</dbReference>
<dbReference type="Pfam" id="PF02870">
    <property type="entry name" value="Methyltransf_1N"/>
    <property type="match status" value="1"/>
</dbReference>
<comment type="caution">
    <text evidence="11">The sequence shown here is derived from an EMBL/GenBank/DDBJ whole genome shotgun (WGS) entry which is preliminary data.</text>
</comment>
<dbReference type="InterPro" id="IPR036631">
    <property type="entry name" value="MGMT_N_sf"/>
</dbReference>
<keyword evidence="4 8" id="KW-0808">Transferase</keyword>
<comment type="miscellaneous">
    <text evidence="8">This enzyme catalyzes only one turnover and therefore is not strictly catalytic. According to one definition, an enzyme is a biocatalyst that acts repeatedly and over many reaction cycles.</text>
</comment>
<dbReference type="Proteomes" id="UP000616346">
    <property type="component" value="Unassembled WGS sequence"/>
</dbReference>
<keyword evidence="5 8" id="KW-0227">DNA damage</keyword>
<name>A0ABR8VBJ2_9BACT</name>
<dbReference type="EC" id="2.1.1.63" evidence="8"/>
<feature type="domain" description="Methylguanine DNA methyltransferase ribonuclease-like" evidence="10">
    <location>
        <begin position="7"/>
        <end position="82"/>
    </location>
</feature>
<comment type="subcellular location">
    <subcellularLocation>
        <location evidence="8">Cytoplasm</location>
    </subcellularLocation>
</comment>
<dbReference type="InterPro" id="IPR008332">
    <property type="entry name" value="MethylG_MeTrfase_N"/>
</dbReference>
<evidence type="ECO:0000259" key="10">
    <source>
        <dbReference type="Pfam" id="PF02870"/>
    </source>
</evidence>
<evidence type="ECO:0000256" key="5">
    <source>
        <dbReference type="ARBA" id="ARBA00022763"/>
    </source>
</evidence>
<gene>
    <name evidence="11" type="ORF">H9626_07780</name>
</gene>
<dbReference type="InterPro" id="IPR036388">
    <property type="entry name" value="WH-like_DNA-bd_sf"/>
</dbReference>
<evidence type="ECO:0000256" key="8">
    <source>
        <dbReference type="HAMAP-Rule" id="MF_00772"/>
    </source>
</evidence>
<keyword evidence="3 8" id="KW-0489">Methyltransferase</keyword>
<evidence type="ECO:0000256" key="6">
    <source>
        <dbReference type="ARBA" id="ARBA00023204"/>
    </source>
</evidence>
<evidence type="ECO:0000256" key="1">
    <source>
        <dbReference type="ARBA" id="ARBA00001286"/>
    </source>
</evidence>
<dbReference type="CDD" id="cd06445">
    <property type="entry name" value="ATase"/>
    <property type="match status" value="1"/>
</dbReference>